<dbReference type="EMBL" id="CP026378">
    <property type="protein sequence ID" value="AUY25382.1"/>
    <property type="molecule type" value="Genomic_DNA"/>
</dbReference>
<organism evidence="1 2">
    <name type="scientific">Mixta calida</name>
    <dbReference type="NCBI Taxonomy" id="665913"/>
    <lineage>
        <taxon>Bacteria</taxon>
        <taxon>Pseudomonadati</taxon>
        <taxon>Pseudomonadota</taxon>
        <taxon>Gammaproteobacteria</taxon>
        <taxon>Enterobacterales</taxon>
        <taxon>Erwiniaceae</taxon>
        <taxon>Mixta</taxon>
    </lineage>
</organism>
<protein>
    <submittedName>
        <fullName evidence="1">Regulator</fullName>
    </submittedName>
</protein>
<dbReference type="GeneID" id="84632183"/>
<proteinExistence type="predicted"/>
<dbReference type="Proteomes" id="UP000237673">
    <property type="component" value="Chromosome"/>
</dbReference>
<name>A0ABM6S224_9GAMM</name>
<keyword evidence="2" id="KW-1185">Reference proteome</keyword>
<evidence type="ECO:0000313" key="2">
    <source>
        <dbReference type="Proteomes" id="UP000237673"/>
    </source>
</evidence>
<evidence type="ECO:0000313" key="1">
    <source>
        <dbReference type="EMBL" id="AUY25382.1"/>
    </source>
</evidence>
<accession>A0ABM6S224</accession>
<dbReference type="InterPro" id="IPR057902">
    <property type="entry name" value="N_peptide"/>
</dbReference>
<reference evidence="1 2" key="1">
    <citation type="submission" date="2018-01" db="EMBL/GenBank/DDBJ databases">
        <title>Complete and assembled Genome of Pantoea calida DSM22759T.</title>
        <authorList>
            <person name="Stevens M.J.A."/>
            <person name="Zurfluh K."/>
            <person name="Stephan R."/>
        </authorList>
    </citation>
    <scope>NUCLEOTIDE SEQUENCE [LARGE SCALE GENOMIC DNA]</scope>
    <source>
        <strain evidence="1 2">DSM 22759</strain>
    </source>
</reference>
<dbReference type="Pfam" id="PF25694">
    <property type="entry name" value="N_peptide"/>
    <property type="match status" value="1"/>
</dbReference>
<dbReference type="RefSeq" id="WP_038625954.1">
    <property type="nucleotide sequence ID" value="NZ_CAXONQ010000001.1"/>
</dbReference>
<sequence>MTTIIYGQSIAVNARARRHARRRAAALERDSLEKIVDADVSVRPVVDAPTTSHHLSRIDKAVNSPSLRERNKSGTVCLPAVALYAGGRRKHYKRKE</sequence>
<gene>
    <name evidence="1" type="ORF">C2E16_11010</name>
</gene>